<dbReference type="OrthoDB" id="3638488at2759"/>
<dbReference type="GO" id="GO:0004674">
    <property type="term" value="F:protein serine/threonine kinase activity"/>
    <property type="evidence" value="ECO:0007669"/>
    <property type="project" value="UniProtKB-KW"/>
</dbReference>
<protein>
    <recommendedName>
        <fullName evidence="1">non-specific serine/threonine protein kinase</fullName>
        <ecNumber evidence="1">2.7.11.1</ecNumber>
    </recommendedName>
</protein>
<dbReference type="GO" id="GO:0005524">
    <property type="term" value="F:ATP binding"/>
    <property type="evidence" value="ECO:0007669"/>
    <property type="project" value="UniProtKB-UniRule"/>
</dbReference>
<name>A0A9D5DFE6_9CRYT</name>
<dbReference type="Proteomes" id="UP001067231">
    <property type="component" value="Unassembled WGS sequence"/>
</dbReference>
<dbReference type="InterPro" id="IPR008271">
    <property type="entry name" value="Ser/Thr_kinase_AS"/>
</dbReference>
<evidence type="ECO:0000256" key="2">
    <source>
        <dbReference type="ARBA" id="ARBA00022527"/>
    </source>
</evidence>
<dbReference type="SUPFAM" id="SSF56112">
    <property type="entry name" value="Protein kinase-like (PK-like)"/>
    <property type="match status" value="1"/>
</dbReference>
<evidence type="ECO:0000256" key="7">
    <source>
        <dbReference type="ARBA" id="ARBA00047899"/>
    </source>
</evidence>
<comment type="caution">
    <text evidence="12">The sequence shown here is derived from an EMBL/GenBank/DDBJ whole genome shotgun (WGS) entry which is preliminary data.</text>
</comment>
<comment type="catalytic activity">
    <reaction evidence="7">
        <text>L-threonyl-[protein] + ATP = O-phospho-L-threonyl-[protein] + ADP + H(+)</text>
        <dbReference type="Rhea" id="RHEA:46608"/>
        <dbReference type="Rhea" id="RHEA-COMP:11060"/>
        <dbReference type="Rhea" id="RHEA-COMP:11605"/>
        <dbReference type="ChEBI" id="CHEBI:15378"/>
        <dbReference type="ChEBI" id="CHEBI:30013"/>
        <dbReference type="ChEBI" id="CHEBI:30616"/>
        <dbReference type="ChEBI" id="CHEBI:61977"/>
        <dbReference type="ChEBI" id="CHEBI:456216"/>
        <dbReference type="EC" id="2.7.11.1"/>
    </reaction>
</comment>
<dbReference type="PANTHER" id="PTHR24356:SF1">
    <property type="entry name" value="SERINE_THREONINE-PROTEIN KINASE GREATWALL"/>
    <property type="match status" value="1"/>
</dbReference>
<organism evidence="12">
    <name type="scientific">Cryptosporidium canis</name>
    <dbReference type="NCBI Taxonomy" id="195482"/>
    <lineage>
        <taxon>Eukaryota</taxon>
        <taxon>Sar</taxon>
        <taxon>Alveolata</taxon>
        <taxon>Apicomplexa</taxon>
        <taxon>Conoidasida</taxon>
        <taxon>Coccidia</taxon>
        <taxon>Eucoccidiorida</taxon>
        <taxon>Eimeriorina</taxon>
        <taxon>Cryptosporidiidae</taxon>
        <taxon>Cryptosporidium</taxon>
    </lineage>
</organism>
<sequence>MKNNSKRTVKLNILDNIENLKQSVLLNKASIETNYLERCEKISRKCNGKNNECDNESDLRRMRKRVSIKDFKILSPIGAGAFGIIRLAECRHTGNVYALKQMRKSIIRTKNQLERIYNERALLAQNASDFVVKLFYTFQDEKHLYQVMEYLPGGDLMSYLIKYDKFSEEDTKFYMAQLVHAVDLVHQLGFVHRDVKPDNIVLDSEGHLKLLDFGLCKFSPIIENGDRSSGGYKEIEDNIKCLNLNIESKNEINNISLPIYTRNNEDGDMSQRLDGELNVNGTSEDQCKCSSTSLKHLDRRTIHSTVGTPQYMAPEIFLRQGYTHLVDWWSVGILMYECLYGGVPFNDDTHNPIKVAIKVMQWEKLLLLPHPCRKISPEALDLLKNLLCHPSKRFDGEQIKKHPFFNEVDWDKLRNCTAPFNKQINETIYKGNLLGTDLIEESPNNSRYGVQGSSLVDINFLDYTFRNKDRNYSHASIEEAIKYVDVLE</sequence>
<accession>A0A9D5DFE6</accession>
<proteinExistence type="inferred from homology"/>
<evidence type="ECO:0000256" key="4">
    <source>
        <dbReference type="ARBA" id="ARBA00022741"/>
    </source>
</evidence>
<dbReference type="InterPro" id="IPR017441">
    <property type="entry name" value="Protein_kinase_ATP_BS"/>
</dbReference>
<dbReference type="AlphaFoldDB" id="A0A9D5DFE6"/>
<keyword evidence="5" id="KW-0418">Kinase</keyword>
<dbReference type="SMART" id="SM00220">
    <property type="entry name" value="S_TKc"/>
    <property type="match status" value="1"/>
</dbReference>
<evidence type="ECO:0000259" key="11">
    <source>
        <dbReference type="PROSITE" id="PS50011"/>
    </source>
</evidence>
<evidence type="ECO:0000256" key="1">
    <source>
        <dbReference type="ARBA" id="ARBA00012513"/>
    </source>
</evidence>
<reference evidence="12" key="1">
    <citation type="submission" date="2022-10" db="EMBL/GenBank/DDBJ databases">
        <title>Adaptive evolution leads to modifications in subtelomeric GC content in a zoonotic Cryptosporidium species.</title>
        <authorList>
            <person name="Li J."/>
            <person name="Feng Y."/>
            <person name="Xiao L."/>
        </authorList>
    </citation>
    <scope>NUCLEOTIDE SEQUENCE</scope>
    <source>
        <strain evidence="12">33844</strain>
    </source>
</reference>
<dbReference type="PROSITE" id="PS00108">
    <property type="entry name" value="PROTEIN_KINASE_ST"/>
    <property type="match status" value="1"/>
</dbReference>
<feature type="domain" description="Protein kinase" evidence="11">
    <location>
        <begin position="71"/>
        <end position="405"/>
    </location>
</feature>
<comment type="catalytic activity">
    <reaction evidence="8">
        <text>L-seryl-[protein] + ATP = O-phospho-L-seryl-[protein] + ADP + H(+)</text>
        <dbReference type="Rhea" id="RHEA:17989"/>
        <dbReference type="Rhea" id="RHEA-COMP:9863"/>
        <dbReference type="Rhea" id="RHEA-COMP:11604"/>
        <dbReference type="ChEBI" id="CHEBI:15378"/>
        <dbReference type="ChEBI" id="CHEBI:29999"/>
        <dbReference type="ChEBI" id="CHEBI:30616"/>
        <dbReference type="ChEBI" id="CHEBI:83421"/>
        <dbReference type="ChEBI" id="CHEBI:456216"/>
        <dbReference type="EC" id="2.7.11.1"/>
    </reaction>
</comment>
<dbReference type="PROSITE" id="PS50011">
    <property type="entry name" value="PROTEIN_KINASE_DOM"/>
    <property type="match status" value="1"/>
</dbReference>
<evidence type="ECO:0000256" key="5">
    <source>
        <dbReference type="ARBA" id="ARBA00022777"/>
    </source>
</evidence>
<dbReference type="PROSITE" id="PS00107">
    <property type="entry name" value="PROTEIN_KINASE_ATP"/>
    <property type="match status" value="1"/>
</dbReference>
<dbReference type="InterPro" id="IPR050236">
    <property type="entry name" value="Ser_Thr_kinase_AGC"/>
</dbReference>
<dbReference type="InterPro" id="IPR011009">
    <property type="entry name" value="Kinase-like_dom_sf"/>
</dbReference>
<evidence type="ECO:0000256" key="9">
    <source>
        <dbReference type="PROSITE-ProRule" id="PRU10141"/>
    </source>
</evidence>
<dbReference type="EC" id="2.7.11.1" evidence="1"/>
<dbReference type="Pfam" id="PF00069">
    <property type="entry name" value="Pkinase"/>
    <property type="match status" value="2"/>
</dbReference>
<dbReference type="EMBL" id="JAPCXC010000059">
    <property type="protein sequence ID" value="KAJ1607321.1"/>
    <property type="molecule type" value="Genomic_DNA"/>
</dbReference>
<evidence type="ECO:0000313" key="12">
    <source>
        <dbReference type="EMBL" id="KAJ1607321.1"/>
    </source>
</evidence>
<keyword evidence="2 10" id="KW-0723">Serine/threonine-protein kinase</keyword>
<keyword evidence="4 9" id="KW-0547">Nucleotide-binding</keyword>
<dbReference type="PANTHER" id="PTHR24356">
    <property type="entry name" value="SERINE/THREONINE-PROTEIN KINASE"/>
    <property type="match status" value="1"/>
</dbReference>
<feature type="binding site" evidence="9">
    <location>
        <position position="100"/>
    </location>
    <ligand>
        <name>ATP</name>
        <dbReference type="ChEBI" id="CHEBI:30616"/>
    </ligand>
</feature>
<dbReference type="Gene3D" id="3.30.200.20">
    <property type="entry name" value="Phosphorylase Kinase, domain 1"/>
    <property type="match status" value="1"/>
</dbReference>
<dbReference type="Gene3D" id="1.10.510.10">
    <property type="entry name" value="Transferase(Phosphotransferase) domain 1"/>
    <property type="match status" value="1"/>
</dbReference>
<dbReference type="GO" id="GO:0035556">
    <property type="term" value="P:intracellular signal transduction"/>
    <property type="evidence" value="ECO:0007669"/>
    <property type="project" value="TreeGrafter"/>
</dbReference>
<keyword evidence="6 9" id="KW-0067">ATP-binding</keyword>
<dbReference type="InterPro" id="IPR000719">
    <property type="entry name" value="Prot_kinase_dom"/>
</dbReference>
<keyword evidence="3" id="KW-0808">Transferase</keyword>
<evidence type="ECO:0000256" key="3">
    <source>
        <dbReference type="ARBA" id="ARBA00022679"/>
    </source>
</evidence>
<evidence type="ECO:0000256" key="8">
    <source>
        <dbReference type="ARBA" id="ARBA00048679"/>
    </source>
</evidence>
<evidence type="ECO:0000256" key="6">
    <source>
        <dbReference type="ARBA" id="ARBA00022840"/>
    </source>
</evidence>
<comment type="similarity">
    <text evidence="10">Belongs to the protein kinase superfamily.</text>
</comment>
<evidence type="ECO:0000256" key="10">
    <source>
        <dbReference type="RuleBase" id="RU000304"/>
    </source>
</evidence>
<gene>
    <name evidence="12" type="ORF">OJ253_2391</name>
</gene>